<dbReference type="SMART" id="SM00066">
    <property type="entry name" value="GAL4"/>
    <property type="match status" value="1"/>
</dbReference>
<dbReference type="PROSITE" id="PS50048">
    <property type="entry name" value="ZN2_CY6_FUNGAL_2"/>
    <property type="match status" value="1"/>
</dbReference>
<accession>A0A9W9JZM4</accession>
<name>A0A9W9JZM4_9EURO</name>
<dbReference type="InterPro" id="IPR050613">
    <property type="entry name" value="Sec_Metabolite_Reg"/>
</dbReference>
<dbReference type="Gene3D" id="4.10.240.10">
    <property type="entry name" value="Zn(2)-C6 fungal-type DNA-binding domain"/>
    <property type="match status" value="1"/>
</dbReference>
<evidence type="ECO:0000256" key="4">
    <source>
        <dbReference type="ARBA" id="ARBA00023163"/>
    </source>
</evidence>
<evidence type="ECO:0000256" key="1">
    <source>
        <dbReference type="ARBA" id="ARBA00004123"/>
    </source>
</evidence>
<keyword evidence="5" id="KW-0539">Nucleus</keyword>
<dbReference type="AlphaFoldDB" id="A0A9W9JZM4"/>
<evidence type="ECO:0000256" key="3">
    <source>
        <dbReference type="ARBA" id="ARBA00023125"/>
    </source>
</evidence>
<gene>
    <name evidence="8" type="ORF">N7456_010991</name>
</gene>
<feature type="domain" description="Zn(2)-C6 fungal-type" evidence="7">
    <location>
        <begin position="7"/>
        <end position="39"/>
    </location>
</feature>
<evidence type="ECO:0000259" key="7">
    <source>
        <dbReference type="PROSITE" id="PS50048"/>
    </source>
</evidence>
<comment type="caution">
    <text evidence="8">The sequence shown here is derived from an EMBL/GenBank/DDBJ whole genome shotgun (WGS) entry which is preliminary data.</text>
</comment>
<dbReference type="GO" id="GO:0003677">
    <property type="term" value="F:DNA binding"/>
    <property type="evidence" value="ECO:0007669"/>
    <property type="project" value="UniProtKB-KW"/>
</dbReference>
<evidence type="ECO:0000313" key="8">
    <source>
        <dbReference type="EMBL" id="KAJ5087375.1"/>
    </source>
</evidence>
<dbReference type="PANTHER" id="PTHR31001">
    <property type="entry name" value="UNCHARACTERIZED TRANSCRIPTIONAL REGULATORY PROTEIN"/>
    <property type="match status" value="1"/>
</dbReference>
<organism evidence="8 9">
    <name type="scientific">Penicillium angulare</name>
    <dbReference type="NCBI Taxonomy" id="116970"/>
    <lineage>
        <taxon>Eukaryota</taxon>
        <taxon>Fungi</taxon>
        <taxon>Dikarya</taxon>
        <taxon>Ascomycota</taxon>
        <taxon>Pezizomycotina</taxon>
        <taxon>Eurotiomycetes</taxon>
        <taxon>Eurotiomycetidae</taxon>
        <taxon>Eurotiales</taxon>
        <taxon>Aspergillaceae</taxon>
        <taxon>Penicillium</taxon>
    </lineage>
</organism>
<dbReference type="GO" id="GO:0000981">
    <property type="term" value="F:DNA-binding transcription factor activity, RNA polymerase II-specific"/>
    <property type="evidence" value="ECO:0007669"/>
    <property type="project" value="InterPro"/>
</dbReference>
<dbReference type="OrthoDB" id="4898680at2759"/>
<keyword evidence="9" id="KW-1185">Reference proteome</keyword>
<dbReference type="InterPro" id="IPR001138">
    <property type="entry name" value="Zn2Cys6_DnaBD"/>
</dbReference>
<reference evidence="8" key="1">
    <citation type="submission" date="2022-11" db="EMBL/GenBank/DDBJ databases">
        <authorList>
            <person name="Petersen C."/>
        </authorList>
    </citation>
    <scope>NUCLEOTIDE SEQUENCE</scope>
    <source>
        <strain evidence="8">IBT 30069</strain>
    </source>
</reference>
<dbReference type="InterPro" id="IPR036864">
    <property type="entry name" value="Zn2-C6_fun-type_DNA-bd_sf"/>
</dbReference>
<evidence type="ECO:0000256" key="5">
    <source>
        <dbReference type="ARBA" id="ARBA00023242"/>
    </source>
</evidence>
<evidence type="ECO:0000313" key="9">
    <source>
        <dbReference type="Proteomes" id="UP001149165"/>
    </source>
</evidence>
<dbReference type="CDD" id="cd12148">
    <property type="entry name" value="fungal_TF_MHR"/>
    <property type="match status" value="1"/>
</dbReference>
<keyword evidence="3" id="KW-0238">DNA-binding</keyword>
<dbReference type="PANTHER" id="PTHR31001:SF40">
    <property type="entry name" value="ZN(II)2CYS6 TRANSCRIPTION FACTOR (EUROFUNG)"/>
    <property type="match status" value="1"/>
</dbReference>
<dbReference type="GO" id="GO:0008270">
    <property type="term" value="F:zinc ion binding"/>
    <property type="evidence" value="ECO:0007669"/>
    <property type="project" value="InterPro"/>
</dbReference>
<dbReference type="PROSITE" id="PS00463">
    <property type="entry name" value="ZN2_CY6_FUNGAL_1"/>
    <property type="match status" value="1"/>
</dbReference>
<dbReference type="SUPFAM" id="SSF57701">
    <property type="entry name" value="Zn2/Cys6 DNA-binding domain"/>
    <property type="match status" value="1"/>
</dbReference>
<dbReference type="CDD" id="cd00067">
    <property type="entry name" value="GAL4"/>
    <property type="match status" value="1"/>
</dbReference>
<proteinExistence type="predicted"/>
<feature type="region of interest" description="Disordered" evidence="6">
    <location>
        <begin position="56"/>
        <end position="78"/>
    </location>
</feature>
<evidence type="ECO:0000256" key="6">
    <source>
        <dbReference type="SAM" id="MobiDB-lite"/>
    </source>
</evidence>
<dbReference type="EMBL" id="JAPQKH010000007">
    <property type="protein sequence ID" value="KAJ5087375.1"/>
    <property type="molecule type" value="Genomic_DNA"/>
</dbReference>
<reference evidence="8" key="2">
    <citation type="journal article" date="2023" name="IMA Fungus">
        <title>Comparative genomic study of the Penicillium genus elucidates a diverse pangenome and 15 lateral gene transfer events.</title>
        <authorList>
            <person name="Petersen C."/>
            <person name="Sorensen T."/>
            <person name="Nielsen M.R."/>
            <person name="Sondergaard T.E."/>
            <person name="Sorensen J.L."/>
            <person name="Fitzpatrick D.A."/>
            <person name="Frisvad J.C."/>
            <person name="Nielsen K.L."/>
        </authorList>
    </citation>
    <scope>NUCLEOTIDE SEQUENCE</scope>
    <source>
        <strain evidence="8">IBT 30069</strain>
    </source>
</reference>
<comment type="subcellular location">
    <subcellularLocation>
        <location evidence="1">Nucleus</location>
    </subcellularLocation>
</comment>
<sequence length="659" mass="74364">MSSRLAACEACRRAKLACDHKRPACTRCENNNRAGICIYRVSPFKRKRASEIVSPEISIADGRAPETPPSSTFSPRPNPYPNPGYFGSSSHATIFDQIPVDQNSSLDGHNDSTEVLSSTPCPQMADEILLLQGANTLRLLLNEHQLPILEDFVLFWLAKGANLALAEPFVEACTKKVVEFFTSLSQDGNWHLTCARLLLQNSAKSLNYHAETTASKFSSQFLHANFRWEALGIFFLAVSRATIDINFFPRLYMTREQRSNLRKQSTKLSDYALEITLSLDCLNDIQLVLQYENFIMHSFVDGDHSYKSWRKMGDVISSIFAMGYHDNLDAKPDTPFFLVQLRKTLFARIFSADKNIAIFLGRPPRLTKRFSNFQLPSSFSGPQQNIYLWNPDASASYTSETRWSALCASLKEEILELARDKDNEKISQRISSIQLQAESQWDALPPQFKIEGGFKDDERYSPFQKDFLISTRLNHLHVLFLLRLLMPNTLAAPDTLIVEIAGEMLSLVVDVILIRDQTVNSGTSLKWKIAHYGLPAVAMMVIAIINKRNTPMPVGMSKAKVLQDMSLYVAEIQRGGIVLKEDPIYVLLSRATETVQKLLDSFYSGNNQVESEPDYANEIESTDWATVLGQDLWEFETEFWQNLANHPSLGTIDENPTGL</sequence>
<keyword evidence="2" id="KW-0805">Transcription regulation</keyword>
<dbReference type="GO" id="GO:0005634">
    <property type="term" value="C:nucleus"/>
    <property type="evidence" value="ECO:0007669"/>
    <property type="project" value="UniProtKB-SubCell"/>
</dbReference>
<protein>
    <recommendedName>
        <fullName evidence="7">Zn(2)-C6 fungal-type domain-containing protein</fullName>
    </recommendedName>
</protein>
<dbReference type="Pfam" id="PF00172">
    <property type="entry name" value="Zn_clus"/>
    <property type="match status" value="1"/>
</dbReference>
<evidence type="ECO:0000256" key="2">
    <source>
        <dbReference type="ARBA" id="ARBA00023015"/>
    </source>
</evidence>
<keyword evidence="4" id="KW-0804">Transcription</keyword>
<dbReference type="Proteomes" id="UP001149165">
    <property type="component" value="Unassembled WGS sequence"/>
</dbReference>